<dbReference type="InterPro" id="IPR043502">
    <property type="entry name" value="DNA/RNA_pol_sf"/>
</dbReference>
<keyword evidence="4" id="KW-1185">Reference proteome</keyword>
<dbReference type="InterPro" id="IPR043128">
    <property type="entry name" value="Rev_trsase/Diguanyl_cyclase"/>
</dbReference>
<dbReference type="InterPro" id="IPR036775">
    <property type="entry name" value="DNA_pol_Y-fam_lit_finger_sf"/>
</dbReference>
<gene>
    <name evidence="3" type="ORF">L9S41_10975</name>
</gene>
<comment type="similarity">
    <text evidence="1">Belongs to the DNA polymerase type-Y family.</text>
</comment>
<dbReference type="InterPro" id="IPR050116">
    <property type="entry name" value="DNA_polymerase-Y"/>
</dbReference>
<dbReference type="InterPro" id="IPR001126">
    <property type="entry name" value="UmuC"/>
</dbReference>
<dbReference type="Gene3D" id="1.10.150.20">
    <property type="entry name" value="5' to 3' exonuclease, C-terminal subdomain"/>
    <property type="match status" value="1"/>
</dbReference>
<name>A0ABY5ZHP8_9BACT</name>
<dbReference type="Pfam" id="PF00817">
    <property type="entry name" value="IMS"/>
    <property type="match status" value="1"/>
</dbReference>
<reference evidence="3" key="1">
    <citation type="journal article" date="2022" name="Environ. Microbiol.">
        <title>Geoalkalibacter halelectricus SAP #1 sp. nov. possessing extracellular electron transfer and mineral#reducing capabilities from a haloalkaline environment.</title>
        <authorList>
            <person name="Yadav S."/>
            <person name="Singh R."/>
            <person name="Sundharam S.S."/>
            <person name="Chaudhary S."/>
            <person name="Krishnamurthi S."/>
            <person name="Patil S.A."/>
        </authorList>
    </citation>
    <scope>NUCLEOTIDE SEQUENCE</scope>
    <source>
        <strain evidence="3">SAP-1</strain>
    </source>
</reference>
<dbReference type="Gene3D" id="3.40.1170.60">
    <property type="match status" value="1"/>
</dbReference>
<dbReference type="Gene3D" id="3.30.1490.100">
    <property type="entry name" value="DNA polymerase, Y-family, little finger domain"/>
    <property type="match status" value="1"/>
</dbReference>
<protein>
    <submittedName>
        <fullName evidence="3">DNA polymerase IV</fullName>
    </submittedName>
</protein>
<evidence type="ECO:0000256" key="1">
    <source>
        <dbReference type="ARBA" id="ARBA00010945"/>
    </source>
</evidence>
<dbReference type="SUPFAM" id="SSF56672">
    <property type="entry name" value="DNA/RNA polymerases"/>
    <property type="match status" value="1"/>
</dbReference>
<dbReference type="InterPro" id="IPR017961">
    <property type="entry name" value="DNA_pol_Y-fam_little_finger"/>
</dbReference>
<dbReference type="Proteomes" id="UP001060414">
    <property type="component" value="Chromosome"/>
</dbReference>
<dbReference type="Gene3D" id="3.30.70.270">
    <property type="match status" value="1"/>
</dbReference>
<dbReference type="PANTHER" id="PTHR11076">
    <property type="entry name" value="DNA REPAIR POLYMERASE UMUC / TRANSFERASE FAMILY MEMBER"/>
    <property type="match status" value="1"/>
</dbReference>
<sequence>MERDILHLAVPAFAVSLARVVDASLRERPVAVAAGHSERALLQCVSHEAAAEGLHEGMPVHRAKRICPALQLLLPDPRLLARGNRALLELVSGYSPLVEPNVGGRLFLDLTGCRRLLGPGRDVAARLEKEMARRLRLTGTVGVAGNKLVARIAAGCLERPGVCDVLRGAERSFIAPLPVAVLPGIGPARQAALLRDLNLRFVQELAALSAPQLRLVVGPFAPLLHQRANGIDPSPVRPPQAAREVVEESFLAREDNDDEVLLAELCRLAETCGQRLRRLGRGAGELRLGLVYVDGVSSKRGVVFAAPRDQDLDLYAAAEALFQAACERRVRVRGLRLECARLSAAAAQIELFATTGPSPRQVSLQRSLDQLRAKYGMAAVQRGRALSA</sequence>
<organism evidence="3 4">
    <name type="scientific">Geoalkalibacter halelectricus</name>
    <dbReference type="NCBI Taxonomy" id="2847045"/>
    <lineage>
        <taxon>Bacteria</taxon>
        <taxon>Pseudomonadati</taxon>
        <taxon>Thermodesulfobacteriota</taxon>
        <taxon>Desulfuromonadia</taxon>
        <taxon>Desulfuromonadales</taxon>
        <taxon>Geoalkalibacteraceae</taxon>
        <taxon>Geoalkalibacter</taxon>
    </lineage>
</organism>
<dbReference type="Pfam" id="PF11799">
    <property type="entry name" value="IMS_C"/>
    <property type="match status" value="1"/>
</dbReference>
<dbReference type="PROSITE" id="PS50173">
    <property type="entry name" value="UMUC"/>
    <property type="match status" value="1"/>
</dbReference>
<dbReference type="EMBL" id="CP092109">
    <property type="protein sequence ID" value="UWZ78221.1"/>
    <property type="molecule type" value="Genomic_DNA"/>
</dbReference>
<evidence type="ECO:0000313" key="3">
    <source>
        <dbReference type="EMBL" id="UWZ78221.1"/>
    </source>
</evidence>
<dbReference type="PANTHER" id="PTHR11076:SF33">
    <property type="entry name" value="DNA POLYMERASE KAPPA"/>
    <property type="match status" value="1"/>
</dbReference>
<dbReference type="RefSeq" id="WP_260746569.1">
    <property type="nucleotide sequence ID" value="NZ_CP092109.1"/>
</dbReference>
<accession>A0ABY5ZHP8</accession>
<evidence type="ECO:0000313" key="4">
    <source>
        <dbReference type="Proteomes" id="UP001060414"/>
    </source>
</evidence>
<evidence type="ECO:0000259" key="2">
    <source>
        <dbReference type="PROSITE" id="PS50173"/>
    </source>
</evidence>
<feature type="domain" description="UmuC" evidence="2">
    <location>
        <begin position="5"/>
        <end position="186"/>
    </location>
</feature>
<proteinExistence type="inferred from homology"/>